<evidence type="ECO:0000256" key="1">
    <source>
        <dbReference type="ARBA" id="ARBA00001954"/>
    </source>
</evidence>
<dbReference type="SUPFAM" id="SSF51197">
    <property type="entry name" value="Clavaminate synthase-like"/>
    <property type="match status" value="1"/>
</dbReference>
<comment type="caution">
    <text evidence="2">The sequence shown here is derived from an EMBL/GenBank/DDBJ whole genome shotgun (WGS) entry which is preliminary data.</text>
</comment>
<protein>
    <submittedName>
        <fullName evidence="2">Chlorinating enzyme</fullName>
    </submittedName>
</protein>
<dbReference type="PANTHER" id="PTHR20883:SF48">
    <property type="entry name" value="ECTOINE DIOXYGENASE"/>
    <property type="match status" value="1"/>
</dbReference>
<dbReference type="Pfam" id="PF05721">
    <property type="entry name" value="PhyH"/>
    <property type="match status" value="1"/>
</dbReference>
<proteinExistence type="predicted"/>
<gene>
    <name evidence="2" type="ORF">OV287_33700</name>
</gene>
<organism evidence="2 3">
    <name type="scientific">Archangium lansingense</name>
    <dbReference type="NCBI Taxonomy" id="2995310"/>
    <lineage>
        <taxon>Bacteria</taxon>
        <taxon>Pseudomonadati</taxon>
        <taxon>Myxococcota</taxon>
        <taxon>Myxococcia</taxon>
        <taxon>Myxococcales</taxon>
        <taxon>Cystobacterineae</taxon>
        <taxon>Archangiaceae</taxon>
        <taxon>Archangium</taxon>
    </lineage>
</organism>
<dbReference type="RefSeq" id="WP_267538145.1">
    <property type="nucleotide sequence ID" value="NZ_JAPNKA010000001.1"/>
</dbReference>
<dbReference type="NCBIfam" id="TIGR01762">
    <property type="entry name" value="chlorin-enz"/>
    <property type="match status" value="1"/>
</dbReference>
<name>A0ABT4ACN6_9BACT</name>
<comment type="cofactor">
    <cofactor evidence="1">
        <name>Fe(2+)</name>
        <dbReference type="ChEBI" id="CHEBI:29033"/>
    </cofactor>
</comment>
<dbReference type="InterPro" id="IPR010092">
    <property type="entry name" value="Chlorin_enz"/>
</dbReference>
<dbReference type="Proteomes" id="UP001207654">
    <property type="component" value="Unassembled WGS sequence"/>
</dbReference>
<evidence type="ECO:0000313" key="3">
    <source>
        <dbReference type="Proteomes" id="UP001207654"/>
    </source>
</evidence>
<reference evidence="2 3" key="1">
    <citation type="submission" date="2022-11" db="EMBL/GenBank/DDBJ databases">
        <title>Minimal conservation of predation-associated metabolite biosynthetic gene clusters underscores biosynthetic potential of Myxococcota including descriptions for ten novel species: Archangium lansinium sp. nov., Myxococcus landrumus sp. nov., Nannocystis bai.</title>
        <authorList>
            <person name="Ahearne A."/>
            <person name="Stevens C."/>
            <person name="Phillips K."/>
        </authorList>
    </citation>
    <scope>NUCLEOTIDE SEQUENCE [LARGE SCALE GENOMIC DNA]</scope>
    <source>
        <strain evidence="2 3">MIWBW</strain>
    </source>
</reference>
<evidence type="ECO:0000313" key="2">
    <source>
        <dbReference type="EMBL" id="MCY1079424.1"/>
    </source>
</evidence>
<keyword evidence="3" id="KW-1185">Reference proteome</keyword>
<accession>A0ABT4ACN6</accession>
<dbReference type="PANTHER" id="PTHR20883">
    <property type="entry name" value="PHYTANOYL-COA DIOXYGENASE DOMAIN CONTAINING 1"/>
    <property type="match status" value="1"/>
</dbReference>
<dbReference type="InterPro" id="IPR008775">
    <property type="entry name" value="Phytyl_CoA_dOase-like"/>
</dbReference>
<dbReference type="Gene3D" id="2.60.120.620">
    <property type="entry name" value="q2cbj1_9rhob like domain"/>
    <property type="match status" value="1"/>
</dbReference>
<sequence>MASATSDVDGLTDSQVAFFKENGYIGPFPLYTPEDAVRRWNRAKLEMVVSKNKPHHSEVINYDRHLDCAALSEHVTRPEIVSKLRSLMGDNILCWKTNIFPKYPGDAGTGWHQVETFAAAQAGETPVPALKYTENPILVTSELTVWTAFSPARREHGCLTFIPGSHKKWYYDESKPMSQKADSKRHDFFGFDYSELKIDKDWDPDSVESVKMEMEAGQFVIFLARCVHGSLSNTTKDQTRMGFASRYVSPSVKVYENIDRLREFGDEIDLAYHGCVLVSGQDKYGHNRIHAKNLNGYPFKKPF</sequence>
<dbReference type="EMBL" id="JAPNKA010000001">
    <property type="protein sequence ID" value="MCY1079424.1"/>
    <property type="molecule type" value="Genomic_DNA"/>
</dbReference>